<evidence type="ECO:0000256" key="8">
    <source>
        <dbReference type="ARBA" id="ARBA00023136"/>
    </source>
</evidence>
<evidence type="ECO:0000256" key="10">
    <source>
        <dbReference type="ARBA" id="ARBA00030775"/>
    </source>
</evidence>
<comment type="subcellular location">
    <subcellularLocation>
        <location evidence="1">Cell inner membrane</location>
        <topology evidence="1">Single-pass membrane protein</topology>
    </subcellularLocation>
</comment>
<dbReference type="Proteomes" id="UP000661077">
    <property type="component" value="Unassembled WGS sequence"/>
</dbReference>
<keyword evidence="4" id="KW-0488">Methylation</keyword>
<organism evidence="12 13">
    <name type="scientific">Steroidobacter gossypii</name>
    <dbReference type="NCBI Taxonomy" id="2805490"/>
    <lineage>
        <taxon>Bacteria</taxon>
        <taxon>Pseudomonadati</taxon>
        <taxon>Pseudomonadota</taxon>
        <taxon>Gammaproteobacteria</taxon>
        <taxon>Steroidobacterales</taxon>
        <taxon>Steroidobacteraceae</taxon>
        <taxon>Steroidobacter</taxon>
    </lineage>
</organism>
<gene>
    <name evidence="12" type="ORF">JM946_20630</name>
</gene>
<evidence type="ECO:0000256" key="5">
    <source>
        <dbReference type="ARBA" id="ARBA00022519"/>
    </source>
</evidence>
<evidence type="ECO:0000256" key="6">
    <source>
        <dbReference type="ARBA" id="ARBA00022692"/>
    </source>
</evidence>
<dbReference type="Gene3D" id="3.55.40.10">
    <property type="entry name" value="minor pseudopilin epsh domain"/>
    <property type="match status" value="1"/>
</dbReference>
<evidence type="ECO:0000256" key="4">
    <source>
        <dbReference type="ARBA" id="ARBA00022481"/>
    </source>
</evidence>
<protein>
    <recommendedName>
        <fullName evidence="2">Type II secretion system protein H</fullName>
    </recommendedName>
    <alternativeName>
        <fullName evidence="10">General secretion pathway protein H</fullName>
    </alternativeName>
</protein>
<evidence type="ECO:0000256" key="9">
    <source>
        <dbReference type="ARBA" id="ARBA00025772"/>
    </source>
</evidence>
<evidence type="ECO:0000313" key="13">
    <source>
        <dbReference type="Proteomes" id="UP000661077"/>
    </source>
</evidence>
<name>A0ABS1X1R3_9GAMM</name>
<dbReference type="InterPro" id="IPR022346">
    <property type="entry name" value="T2SS_GspH"/>
</dbReference>
<reference evidence="12 13" key="1">
    <citation type="journal article" date="2021" name="Int. J. Syst. Evol. Microbiol.">
        <title>Steroidobacter gossypii sp. nov., isolated from soil of cotton cropping field.</title>
        <authorList>
            <person name="Huang R."/>
            <person name="Yang S."/>
            <person name="Zhen C."/>
            <person name="Liu W."/>
        </authorList>
    </citation>
    <scope>NUCLEOTIDE SEQUENCE [LARGE SCALE GENOMIC DNA]</scope>
    <source>
        <strain evidence="12 13">S1-65</strain>
    </source>
</reference>
<dbReference type="EMBL" id="JAEVLS010000005">
    <property type="protein sequence ID" value="MBM0107148.1"/>
    <property type="molecule type" value="Genomic_DNA"/>
</dbReference>
<evidence type="ECO:0000256" key="3">
    <source>
        <dbReference type="ARBA" id="ARBA00022475"/>
    </source>
</evidence>
<evidence type="ECO:0000256" key="1">
    <source>
        <dbReference type="ARBA" id="ARBA00004377"/>
    </source>
</evidence>
<accession>A0ABS1X1R3</accession>
<sequence length="160" mass="16760">MVTIAIAGILLAVAVPSFNQLMVTNRLTAQANEMVAAMNFARSEAIKRNTRISFCRASSSTATNCAATAASWRNWIVTQGDGTVVRRGVVNTFEGGISVQSTLTGDRVTFGADGLARTGTAIITNQRISICAPRDRAGRRVVLGAGSRLSTESYTGSCGA</sequence>
<proteinExistence type="inferred from homology"/>
<evidence type="ECO:0000259" key="11">
    <source>
        <dbReference type="Pfam" id="PF12019"/>
    </source>
</evidence>
<dbReference type="Pfam" id="PF12019">
    <property type="entry name" value="GspH"/>
    <property type="match status" value="1"/>
</dbReference>
<keyword evidence="3" id="KW-1003">Cell membrane</keyword>
<keyword evidence="13" id="KW-1185">Reference proteome</keyword>
<evidence type="ECO:0000313" key="12">
    <source>
        <dbReference type="EMBL" id="MBM0107148.1"/>
    </source>
</evidence>
<dbReference type="InterPro" id="IPR045584">
    <property type="entry name" value="Pilin-like"/>
</dbReference>
<feature type="domain" description="General secretion pathway GspH" evidence="11">
    <location>
        <begin position="30"/>
        <end position="144"/>
    </location>
</feature>
<comment type="similarity">
    <text evidence="9">Belongs to the GSP H family.</text>
</comment>
<keyword evidence="5" id="KW-0997">Cell inner membrane</keyword>
<keyword evidence="8" id="KW-0472">Membrane</keyword>
<evidence type="ECO:0000256" key="2">
    <source>
        <dbReference type="ARBA" id="ARBA00021549"/>
    </source>
</evidence>
<comment type="caution">
    <text evidence="12">The sequence shown here is derived from an EMBL/GenBank/DDBJ whole genome shotgun (WGS) entry which is preliminary data.</text>
</comment>
<keyword evidence="7" id="KW-1133">Transmembrane helix</keyword>
<dbReference type="SUPFAM" id="SSF54523">
    <property type="entry name" value="Pili subunits"/>
    <property type="match status" value="1"/>
</dbReference>
<keyword evidence="6" id="KW-0812">Transmembrane</keyword>
<evidence type="ECO:0000256" key="7">
    <source>
        <dbReference type="ARBA" id="ARBA00022989"/>
    </source>
</evidence>